<proteinExistence type="predicted"/>
<comment type="caution">
    <text evidence="1">The sequence shown here is derived from an EMBL/GenBank/DDBJ whole genome shotgun (WGS) entry which is preliminary data.</text>
</comment>
<evidence type="ECO:0000313" key="1">
    <source>
        <dbReference type="EMBL" id="MBK9719446.1"/>
    </source>
</evidence>
<evidence type="ECO:0000313" key="2">
    <source>
        <dbReference type="Proteomes" id="UP000808349"/>
    </source>
</evidence>
<name>A0A9D7SCG7_9BACT</name>
<reference evidence="1 2" key="1">
    <citation type="submission" date="2020-10" db="EMBL/GenBank/DDBJ databases">
        <title>Connecting structure to function with the recovery of over 1000 high-quality activated sludge metagenome-assembled genomes encoding full-length rRNA genes using long-read sequencing.</title>
        <authorList>
            <person name="Singleton C.M."/>
            <person name="Petriglieri F."/>
            <person name="Kristensen J.M."/>
            <person name="Kirkegaard R.H."/>
            <person name="Michaelsen T.Y."/>
            <person name="Andersen M.H."/>
            <person name="Karst S.M."/>
            <person name="Dueholm M.S."/>
            <person name="Nielsen P.H."/>
            <person name="Albertsen M."/>
        </authorList>
    </citation>
    <scope>NUCLEOTIDE SEQUENCE [LARGE SCALE GENOMIC DNA]</scope>
    <source>
        <strain evidence="1">Ribe_18-Q3-R11-54_BAT3C.373</strain>
    </source>
</reference>
<dbReference type="EMBL" id="JADKFW010000021">
    <property type="protein sequence ID" value="MBK9719446.1"/>
    <property type="molecule type" value="Genomic_DNA"/>
</dbReference>
<dbReference type="Proteomes" id="UP000808349">
    <property type="component" value="Unassembled WGS sequence"/>
</dbReference>
<accession>A0A9D7SCG7</accession>
<protein>
    <submittedName>
        <fullName evidence="1">Uncharacterized protein</fullName>
    </submittedName>
</protein>
<organism evidence="1 2">
    <name type="scientific">Candidatus Defluviibacterium haderslevense</name>
    <dbReference type="NCBI Taxonomy" id="2981993"/>
    <lineage>
        <taxon>Bacteria</taxon>
        <taxon>Pseudomonadati</taxon>
        <taxon>Bacteroidota</taxon>
        <taxon>Saprospiria</taxon>
        <taxon>Saprospirales</taxon>
        <taxon>Saprospiraceae</taxon>
        <taxon>Candidatus Defluviibacterium</taxon>
    </lineage>
</organism>
<sequence length="474" mass="56079">MDFSLLALYQYSPRKNKASNPVIKLESRAQIIQKLSIVPQDELIRFINISLKIHPSLNAWARLAFLHHESEEHIYDSYLEALDYFTISGKDLSAFSKVKHYKQQLALLDTLYDIGIQQFINGEVYLPVQSMLAAVIQSYKWLLQYQDINTDKLKLVIQKLHLVLFQLIKGIKAPDLRETIYTLLHTSLSKNNYYILFDEENLFQLLIFCFQEKNYKTRTIQLIEDKINTEPHFFREGITPILFLAKLFPTNAFIKIIDQYQLFDRIPSPHWLSLIQYIKDRSQVKESAKFFEYFVAKHPSMDVKLFAADAYLKLLIIEQETDKLNKWSRIYSLQFQHLAFGQIWMTSANPEPTEIQKYIEECNHQATHAKHYLLDLLNNMNQDHFLFEELSKLDQIETIMKYDHRLLNSEPQKMIQLFVKLTKNHLNQYVGAPAFQFMDKIKSHLLTQGSKEHMKIYTQEINQLFPERQSILNQ</sequence>
<gene>
    <name evidence="1" type="ORF">IPO85_18410</name>
</gene>
<dbReference type="AlphaFoldDB" id="A0A9D7SCG7"/>